<comment type="similarity">
    <text evidence="7">Belongs to the binding-protein-dependent transport system permease family.</text>
</comment>
<evidence type="ECO:0000313" key="10">
    <source>
        <dbReference type="Proteomes" id="UP000469440"/>
    </source>
</evidence>
<feature type="transmembrane region" description="Helical" evidence="7">
    <location>
        <begin position="71"/>
        <end position="94"/>
    </location>
</feature>
<comment type="subcellular location">
    <subcellularLocation>
        <location evidence="1 7">Cell membrane</location>
        <topology evidence="1 7">Multi-pass membrane protein</topology>
    </subcellularLocation>
</comment>
<dbReference type="RefSeq" id="WP_156990275.1">
    <property type="nucleotide sequence ID" value="NZ_VWXL01000052.1"/>
</dbReference>
<dbReference type="Proteomes" id="UP000469440">
    <property type="component" value="Unassembled WGS sequence"/>
</dbReference>
<keyword evidence="6 7" id="KW-0472">Membrane</keyword>
<evidence type="ECO:0000256" key="7">
    <source>
        <dbReference type="RuleBase" id="RU363032"/>
    </source>
</evidence>
<dbReference type="InterPro" id="IPR050809">
    <property type="entry name" value="UgpAE/MalFG_permease"/>
</dbReference>
<dbReference type="InterPro" id="IPR035906">
    <property type="entry name" value="MetI-like_sf"/>
</dbReference>
<proteinExistence type="inferred from homology"/>
<gene>
    <name evidence="9" type="primary">lacF_5</name>
    <name evidence="9" type="ORF">CAFE_15470</name>
</gene>
<dbReference type="OrthoDB" id="367897at2"/>
<dbReference type="CDD" id="cd06261">
    <property type="entry name" value="TM_PBP2"/>
    <property type="match status" value="1"/>
</dbReference>
<feature type="transmembrane region" description="Helical" evidence="7">
    <location>
        <begin position="7"/>
        <end position="29"/>
    </location>
</feature>
<name>A0A6N8HYS2_9FIRM</name>
<evidence type="ECO:0000256" key="1">
    <source>
        <dbReference type="ARBA" id="ARBA00004651"/>
    </source>
</evidence>
<dbReference type="GO" id="GO:0005886">
    <property type="term" value="C:plasma membrane"/>
    <property type="evidence" value="ECO:0007669"/>
    <property type="project" value="UniProtKB-SubCell"/>
</dbReference>
<dbReference type="InterPro" id="IPR000515">
    <property type="entry name" value="MetI-like"/>
</dbReference>
<feature type="transmembrane region" description="Helical" evidence="7">
    <location>
        <begin position="153"/>
        <end position="174"/>
    </location>
</feature>
<comment type="caution">
    <text evidence="9">The sequence shown here is derived from an EMBL/GenBank/DDBJ whole genome shotgun (WGS) entry which is preliminary data.</text>
</comment>
<dbReference type="PANTHER" id="PTHR43227">
    <property type="entry name" value="BLL4140 PROTEIN"/>
    <property type="match status" value="1"/>
</dbReference>
<keyword evidence="2 7" id="KW-0813">Transport</keyword>
<keyword evidence="5 7" id="KW-1133">Transmembrane helix</keyword>
<protein>
    <submittedName>
        <fullName evidence="9">Lactose transport system permease protein LacF</fullName>
    </submittedName>
</protein>
<dbReference type="PANTHER" id="PTHR43227:SF11">
    <property type="entry name" value="BLL4140 PROTEIN"/>
    <property type="match status" value="1"/>
</dbReference>
<evidence type="ECO:0000256" key="6">
    <source>
        <dbReference type="ARBA" id="ARBA00023136"/>
    </source>
</evidence>
<feature type="transmembrane region" description="Helical" evidence="7">
    <location>
        <begin position="106"/>
        <end position="127"/>
    </location>
</feature>
<dbReference type="AlphaFoldDB" id="A0A6N8HYS2"/>
<evidence type="ECO:0000256" key="4">
    <source>
        <dbReference type="ARBA" id="ARBA00022692"/>
    </source>
</evidence>
<keyword evidence="4 7" id="KW-0812">Transmembrane</keyword>
<dbReference type="Pfam" id="PF00528">
    <property type="entry name" value="BPD_transp_1"/>
    <property type="match status" value="1"/>
</dbReference>
<dbReference type="PROSITE" id="PS50928">
    <property type="entry name" value="ABC_TM1"/>
    <property type="match status" value="1"/>
</dbReference>
<evidence type="ECO:0000313" key="9">
    <source>
        <dbReference type="EMBL" id="MVB10849.1"/>
    </source>
</evidence>
<evidence type="ECO:0000256" key="3">
    <source>
        <dbReference type="ARBA" id="ARBA00022475"/>
    </source>
</evidence>
<keyword evidence="10" id="KW-1185">Reference proteome</keyword>
<feature type="transmembrane region" description="Helical" evidence="7">
    <location>
        <begin position="202"/>
        <end position="223"/>
    </location>
</feature>
<reference evidence="9 10" key="1">
    <citation type="submission" date="2019-09" db="EMBL/GenBank/DDBJ databases">
        <title>Genome sequence of Clostridium sp. EA1.</title>
        <authorList>
            <person name="Poehlein A."/>
            <person name="Bengelsdorf F.R."/>
            <person name="Daniel R."/>
        </authorList>
    </citation>
    <scope>NUCLEOTIDE SEQUENCE [LARGE SCALE GENOMIC DNA]</scope>
    <source>
        <strain evidence="9 10">EA1</strain>
    </source>
</reference>
<feature type="transmembrane region" description="Helical" evidence="7">
    <location>
        <begin position="265"/>
        <end position="283"/>
    </location>
</feature>
<sequence>MGKRKKGIAFAFYIMVIPMSLLFFIFHTYPFFQGVFYSFTNWKGYGKWSLVGLRNYIHIFSDPDISHAYEFTFFFAVLATCLVNIFSLLLALGLNAKIKFKNTLKAIFFLPYMLGNLIVGFVFNYIFANLLPPIGKALGIASLSVNILGTDNAWAGVLFVTVWQSLAFNTLIYLSGLQTIDRDLYEAADLDGAMKWKRFKNITFPLIAPFFTINIVLCVKNFLMTFDQVMAMTGGGPGTDTTTVSVLIYKKGFQGAQFAYQSADAVLFFLVIIAISLFQLFVLEKREERFE</sequence>
<dbReference type="EMBL" id="VWXL01000052">
    <property type="protein sequence ID" value="MVB10849.1"/>
    <property type="molecule type" value="Genomic_DNA"/>
</dbReference>
<evidence type="ECO:0000259" key="8">
    <source>
        <dbReference type="PROSITE" id="PS50928"/>
    </source>
</evidence>
<feature type="domain" description="ABC transmembrane type-1" evidence="8">
    <location>
        <begin position="69"/>
        <end position="279"/>
    </location>
</feature>
<dbReference type="Gene3D" id="1.10.3720.10">
    <property type="entry name" value="MetI-like"/>
    <property type="match status" value="1"/>
</dbReference>
<evidence type="ECO:0000256" key="2">
    <source>
        <dbReference type="ARBA" id="ARBA00022448"/>
    </source>
</evidence>
<evidence type="ECO:0000256" key="5">
    <source>
        <dbReference type="ARBA" id="ARBA00022989"/>
    </source>
</evidence>
<dbReference type="SUPFAM" id="SSF161098">
    <property type="entry name" value="MetI-like"/>
    <property type="match status" value="1"/>
</dbReference>
<dbReference type="GO" id="GO:0055085">
    <property type="term" value="P:transmembrane transport"/>
    <property type="evidence" value="ECO:0007669"/>
    <property type="project" value="InterPro"/>
</dbReference>
<keyword evidence="3" id="KW-1003">Cell membrane</keyword>
<organism evidence="9 10">
    <name type="scientific">Caproicibacter fermentans</name>
    <dbReference type="NCBI Taxonomy" id="2576756"/>
    <lineage>
        <taxon>Bacteria</taxon>
        <taxon>Bacillati</taxon>
        <taxon>Bacillota</taxon>
        <taxon>Clostridia</taxon>
        <taxon>Eubacteriales</taxon>
        <taxon>Acutalibacteraceae</taxon>
        <taxon>Caproicibacter</taxon>
    </lineage>
</organism>
<accession>A0A6N8HYS2</accession>